<dbReference type="EMBL" id="JAFMYV010000004">
    <property type="protein sequence ID" value="MBO0937072.1"/>
    <property type="molecule type" value="Genomic_DNA"/>
</dbReference>
<sequence length="194" mass="22142">MGLYIQTLAGVPDAKRSYYIYLLDYGWYEPLGHALSSNFLKMAEIASQHDAVVIGSIGNRVHFCDSVFSYHNINGENADEVLPAILITNRHPNEFRESFDGRQGDINRDDYKIILFPLKKYCTSTTDVVNYVDRIFKDIVENKDLSDFKIAKEMKKGLGRALIDGILLEPNIAGMGYSFKPLLDYFRDRNDSKI</sequence>
<dbReference type="AlphaFoldDB" id="A0A939K1E6"/>
<organism evidence="1 2">
    <name type="scientific">Fibrella rubiginis</name>
    <dbReference type="NCBI Taxonomy" id="2817060"/>
    <lineage>
        <taxon>Bacteria</taxon>
        <taxon>Pseudomonadati</taxon>
        <taxon>Bacteroidota</taxon>
        <taxon>Cytophagia</taxon>
        <taxon>Cytophagales</taxon>
        <taxon>Spirosomataceae</taxon>
        <taxon>Fibrella</taxon>
    </lineage>
</organism>
<dbReference type="RefSeq" id="WP_207364622.1">
    <property type="nucleotide sequence ID" value="NZ_JAFMYV010000004.1"/>
</dbReference>
<reference evidence="1" key="1">
    <citation type="submission" date="2021-03" db="EMBL/GenBank/DDBJ databases">
        <title>Fibrella sp. HMF5335 genome sequencing and assembly.</title>
        <authorList>
            <person name="Kang H."/>
            <person name="Kim H."/>
            <person name="Bae S."/>
            <person name="Joh K."/>
        </authorList>
    </citation>
    <scope>NUCLEOTIDE SEQUENCE</scope>
    <source>
        <strain evidence="1">HMF5335</strain>
    </source>
</reference>
<keyword evidence="2" id="KW-1185">Reference proteome</keyword>
<accession>A0A939K1E6</accession>
<comment type="caution">
    <text evidence="1">The sequence shown here is derived from an EMBL/GenBank/DDBJ whole genome shotgun (WGS) entry which is preliminary data.</text>
</comment>
<protein>
    <submittedName>
        <fullName evidence="1">Uncharacterized protein</fullName>
    </submittedName>
</protein>
<name>A0A939K1E6_9BACT</name>
<evidence type="ECO:0000313" key="2">
    <source>
        <dbReference type="Proteomes" id="UP000664034"/>
    </source>
</evidence>
<evidence type="ECO:0000313" key="1">
    <source>
        <dbReference type="EMBL" id="MBO0937072.1"/>
    </source>
</evidence>
<gene>
    <name evidence="1" type="ORF">J2I47_10995</name>
</gene>
<dbReference type="Proteomes" id="UP000664034">
    <property type="component" value="Unassembled WGS sequence"/>
</dbReference>
<proteinExistence type="predicted"/>